<evidence type="ECO:0000313" key="1">
    <source>
        <dbReference type="EMBL" id="TFK04207.1"/>
    </source>
</evidence>
<organism evidence="1 2">
    <name type="scientific">Platysternon megacephalum</name>
    <name type="common">big-headed turtle</name>
    <dbReference type="NCBI Taxonomy" id="55544"/>
    <lineage>
        <taxon>Eukaryota</taxon>
        <taxon>Metazoa</taxon>
        <taxon>Chordata</taxon>
        <taxon>Craniata</taxon>
        <taxon>Vertebrata</taxon>
        <taxon>Euteleostomi</taxon>
        <taxon>Archelosauria</taxon>
        <taxon>Testudinata</taxon>
        <taxon>Testudines</taxon>
        <taxon>Cryptodira</taxon>
        <taxon>Durocryptodira</taxon>
        <taxon>Testudinoidea</taxon>
        <taxon>Platysternidae</taxon>
        <taxon>Platysternon</taxon>
    </lineage>
</organism>
<evidence type="ECO:0000313" key="2">
    <source>
        <dbReference type="Proteomes" id="UP000297703"/>
    </source>
</evidence>
<name>A0A4D9E3U7_9SAUR</name>
<keyword evidence="2" id="KW-1185">Reference proteome</keyword>
<accession>A0A4D9E3U7</accession>
<dbReference type="Proteomes" id="UP000297703">
    <property type="component" value="Unassembled WGS sequence"/>
</dbReference>
<gene>
    <name evidence="1" type="ORF">DR999_PMT13319</name>
</gene>
<dbReference type="AlphaFoldDB" id="A0A4D9E3U7"/>
<proteinExistence type="predicted"/>
<protein>
    <submittedName>
        <fullName evidence="1">Nidogen-2</fullName>
    </submittedName>
</protein>
<comment type="caution">
    <text evidence="1">The sequence shown here is derived from an EMBL/GenBank/DDBJ whole genome shotgun (WGS) entry which is preliminary data.</text>
</comment>
<dbReference type="EMBL" id="QXTE01000143">
    <property type="protein sequence ID" value="TFK04207.1"/>
    <property type="molecule type" value="Genomic_DNA"/>
</dbReference>
<reference evidence="1 2" key="1">
    <citation type="submission" date="2019-04" db="EMBL/GenBank/DDBJ databases">
        <title>Draft genome of the big-headed turtle Platysternon megacephalum.</title>
        <authorList>
            <person name="Gong S."/>
        </authorList>
    </citation>
    <scope>NUCLEOTIDE SEQUENCE [LARGE SCALE GENOMIC DNA]</scope>
    <source>
        <strain evidence="1">DO16091913</strain>
        <tissue evidence="1">Muscle</tissue>
    </source>
</reference>
<reference evidence="1 2" key="2">
    <citation type="submission" date="2019-04" db="EMBL/GenBank/DDBJ databases">
        <title>The genome sequence of big-headed turtle.</title>
        <authorList>
            <person name="Gong S."/>
        </authorList>
    </citation>
    <scope>NUCLEOTIDE SEQUENCE [LARGE SCALE GENOMIC DNA]</scope>
    <source>
        <strain evidence="1">DO16091913</strain>
        <tissue evidence="1">Muscle</tissue>
    </source>
</reference>
<sequence length="132" mass="15278">MKKIHLCLEPPDFMTQIRSRTDQVTQQGEKWTSGKSTLLLSLPESTNRCQADCCCCLRGVLASDAEAFSLIFYPVRDVYSNGHMARYGPPDTDRLHDCNIRSRTAYYLDNGWQEQHRIWMNHGYGASWMDIR</sequence>